<dbReference type="AlphaFoldDB" id="A0A0N4U740"/>
<dbReference type="OrthoDB" id="5875488at2759"/>
<evidence type="ECO:0000256" key="2">
    <source>
        <dbReference type="SAM" id="SignalP"/>
    </source>
</evidence>
<feature type="transmembrane region" description="Helical" evidence="1">
    <location>
        <begin position="475"/>
        <end position="498"/>
    </location>
</feature>
<dbReference type="Proteomes" id="UP000274756">
    <property type="component" value="Unassembled WGS sequence"/>
</dbReference>
<proteinExistence type="predicted"/>
<keyword evidence="1" id="KW-0472">Membrane</keyword>
<keyword evidence="1" id="KW-0812">Transmembrane</keyword>
<gene>
    <name evidence="3" type="ORF">DME_LOCUS14</name>
</gene>
<evidence type="ECO:0000256" key="1">
    <source>
        <dbReference type="SAM" id="Phobius"/>
    </source>
</evidence>
<name>A0A0N4U740_DRAME</name>
<organism evidence="4 6">
    <name type="scientific">Dracunculus medinensis</name>
    <name type="common">Guinea worm</name>
    <dbReference type="NCBI Taxonomy" id="318479"/>
    <lineage>
        <taxon>Eukaryota</taxon>
        <taxon>Metazoa</taxon>
        <taxon>Ecdysozoa</taxon>
        <taxon>Nematoda</taxon>
        <taxon>Chromadorea</taxon>
        <taxon>Rhabditida</taxon>
        <taxon>Spirurina</taxon>
        <taxon>Dracunculoidea</taxon>
        <taxon>Dracunculidae</taxon>
        <taxon>Dracunculus</taxon>
    </lineage>
</organism>
<dbReference type="EMBL" id="UYYG01000001">
    <property type="protein sequence ID" value="VDN50041.1"/>
    <property type="molecule type" value="Genomic_DNA"/>
</dbReference>
<sequence length="508" mass="57790">MAIFTSIFLINSLTALLVADQDKSSCLKRCFRLYERSLNRMAQTVENVQRKSFDFMDCSHQCESSDNANATDLSNFIKSNCFSLMKVTDLSLRCLCHIPDSLPKFECIRRYHSFVEIRCSSHLDEAVRLKIQINGSTKEICRDEFLRQCHIYAVVEKEQIFKDIFKSKNANDEAKLQNWVTKVLIKCISKNHIRNGENFRKNATILEIISLHEKHHHEEEIENESSTPTYAITTKKLFSPDNDLLYSPPNFFYSSLRWRSPTPQSYTRPTFNVDDFDFGASRVDNSTNYVENNYKMREIESKNPAHFHGAQNGSIHMDNRHQPIILQTANPIFSSTRIHNITTAGAAQISTTHQTGKQLGNSATSTSPERFLPTKQKLGKQQILLMNGTIQDNAQHSKILIRPFDTSFEPVANRSISVGMEAAHIKKQTDERPTLLGQTIIYKAPIRKYISPDDHHPADAGISASDNEWTESHLLAIYAILLSLAITVAVLLIAAFVVNMQKSHQAHN</sequence>
<feature type="chain" id="PRO_5041041614" evidence="2">
    <location>
        <begin position="20"/>
        <end position="508"/>
    </location>
</feature>
<keyword evidence="5" id="KW-1185">Reference proteome</keyword>
<keyword evidence="2" id="KW-0732">Signal</keyword>
<dbReference type="WBParaSite" id="DME_0000278501-mRNA-1">
    <property type="protein sequence ID" value="DME_0000278501-mRNA-1"/>
    <property type="gene ID" value="DME_0000278501"/>
</dbReference>
<evidence type="ECO:0000313" key="4">
    <source>
        <dbReference type="Proteomes" id="UP000038040"/>
    </source>
</evidence>
<evidence type="ECO:0000313" key="3">
    <source>
        <dbReference type="EMBL" id="VDN50041.1"/>
    </source>
</evidence>
<protein>
    <submittedName>
        <fullName evidence="6">CPG4 domain-containing protein</fullName>
    </submittedName>
</protein>
<evidence type="ECO:0000313" key="5">
    <source>
        <dbReference type="Proteomes" id="UP000274756"/>
    </source>
</evidence>
<reference evidence="3 5" key="2">
    <citation type="submission" date="2018-11" db="EMBL/GenBank/DDBJ databases">
        <authorList>
            <consortium name="Pathogen Informatics"/>
        </authorList>
    </citation>
    <scope>NUCLEOTIDE SEQUENCE [LARGE SCALE GENOMIC DNA]</scope>
</reference>
<reference evidence="6" key="1">
    <citation type="submission" date="2017-02" db="UniProtKB">
        <authorList>
            <consortium name="WormBaseParasite"/>
        </authorList>
    </citation>
    <scope>IDENTIFICATION</scope>
</reference>
<accession>A0A0N4U740</accession>
<evidence type="ECO:0000313" key="6">
    <source>
        <dbReference type="WBParaSite" id="DME_0000278501-mRNA-1"/>
    </source>
</evidence>
<feature type="signal peptide" evidence="2">
    <location>
        <begin position="1"/>
        <end position="19"/>
    </location>
</feature>
<dbReference type="Proteomes" id="UP000038040">
    <property type="component" value="Unplaced"/>
</dbReference>
<keyword evidence="1" id="KW-1133">Transmembrane helix</keyword>